<name>A0A2N5RXU5_9BASI</name>
<organism evidence="2 3">
    <name type="scientific">Puccinia coronata f. sp. avenae</name>
    <dbReference type="NCBI Taxonomy" id="200324"/>
    <lineage>
        <taxon>Eukaryota</taxon>
        <taxon>Fungi</taxon>
        <taxon>Dikarya</taxon>
        <taxon>Basidiomycota</taxon>
        <taxon>Pucciniomycotina</taxon>
        <taxon>Pucciniomycetes</taxon>
        <taxon>Pucciniales</taxon>
        <taxon>Pucciniaceae</taxon>
        <taxon>Puccinia</taxon>
    </lineage>
</organism>
<dbReference type="Proteomes" id="UP000235388">
    <property type="component" value="Unassembled WGS sequence"/>
</dbReference>
<dbReference type="EMBL" id="PGCJ01001386">
    <property type="protein sequence ID" value="PLW05811.1"/>
    <property type="molecule type" value="Genomic_DNA"/>
</dbReference>
<dbReference type="OrthoDB" id="2624269at2759"/>
<gene>
    <name evidence="2" type="ORF">PCANC_27574</name>
</gene>
<evidence type="ECO:0000313" key="2">
    <source>
        <dbReference type="EMBL" id="PLW05811.1"/>
    </source>
</evidence>
<keyword evidence="3" id="KW-1185">Reference proteome</keyword>
<protein>
    <submittedName>
        <fullName evidence="2">Uncharacterized protein</fullName>
    </submittedName>
</protein>
<evidence type="ECO:0000256" key="1">
    <source>
        <dbReference type="SAM" id="MobiDB-lite"/>
    </source>
</evidence>
<reference evidence="2 3" key="1">
    <citation type="submission" date="2017-11" db="EMBL/GenBank/DDBJ databases">
        <title>De novo assembly and phasing of dikaryotic genomes from two isolates of Puccinia coronata f. sp. avenae, the causal agent of oat crown rust.</title>
        <authorList>
            <person name="Miller M.E."/>
            <person name="Zhang Y."/>
            <person name="Omidvar V."/>
            <person name="Sperschneider J."/>
            <person name="Schwessinger B."/>
            <person name="Raley C."/>
            <person name="Palmer J.M."/>
            <person name="Garnica D."/>
            <person name="Upadhyaya N."/>
            <person name="Rathjen J."/>
            <person name="Taylor J.M."/>
            <person name="Park R.F."/>
            <person name="Dodds P.N."/>
            <person name="Hirsch C.D."/>
            <person name="Kianian S.F."/>
            <person name="Figueroa M."/>
        </authorList>
    </citation>
    <scope>NUCLEOTIDE SEQUENCE [LARGE SCALE GENOMIC DNA]</scope>
    <source>
        <strain evidence="2">12NC29</strain>
    </source>
</reference>
<feature type="compositionally biased region" description="Basic residues" evidence="1">
    <location>
        <begin position="264"/>
        <end position="273"/>
    </location>
</feature>
<dbReference type="AlphaFoldDB" id="A0A2N5RXU5"/>
<dbReference type="STRING" id="200324.A0A2N5RXU5"/>
<accession>A0A2N5RXU5</accession>
<comment type="caution">
    <text evidence="2">The sequence shown here is derived from an EMBL/GenBank/DDBJ whole genome shotgun (WGS) entry which is preliminary data.</text>
</comment>
<feature type="region of interest" description="Disordered" evidence="1">
    <location>
        <begin position="216"/>
        <end position="284"/>
    </location>
</feature>
<proteinExistence type="predicted"/>
<evidence type="ECO:0000313" key="3">
    <source>
        <dbReference type="Proteomes" id="UP000235388"/>
    </source>
</evidence>
<sequence>MELQRPINSPVLNLWDVRGTRLSQGKASLEPSGFPGTLGHKITLRAGPYNIMGPSTPPGHSPGFQDSIYTCPFRKRPTASRSLLWCMCVALLKKCTDNGPTHEEKIDELCRRFPRAQQWLDWWNAANVSSMLFPSRRKLLDDSLEDDNGLPSTTNAQESMHWLYYMISDGKKSLMVGMTELFAFVKLLEEDWTAVMCGTSIKYGSTAAKTMVDVSQSMGWDKKRKRQEASKNESIKNSQGSRRHKGKNNGRAPDTTELLLPEPKKKKLGRPKNSKNIDRNPFTTYPLYAASNDARRANRCWLATALESL</sequence>